<evidence type="ECO:0000256" key="7">
    <source>
        <dbReference type="ARBA" id="ARBA00034078"/>
    </source>
</evidence>
<keyword evidence="3" id="KW-0560">Oxidoreductase</keyword>
<dbReference type="RefSeq" id="WP_338202991.1">
    <property type="nucleotide sequence ID" value="NZ_JAEKNR010000155.1"/>
</dbReference>
<dbReference type="PANTHER" id="PTHR21496:SF0">
    <property type="entry name" value="RIESKE DOMAIN-CONTAINING PROTEIN"/>
    <property type="match status" value="1"/>
</dbReference>
<dbReference type="GO" id="GO:0016705">
    <property type="term" value="F:oxidoreductase activity, acting on paired donors, with incorporation or reduction of molecular oxygen"/>
    <property type="evidence" value="ECO:0007669"/>
    <property type="project" value="UniProtKB-ARBA"/>
</dbReference>
<evidence type="ECO:0000256" key="4">
    <source>
        <dbReference type="ARBA" id="ARBA00023004"/>
    </source>
</evidence>
<dbReference type="SUPFAM" id="SSF50022">
    <property type="entry name" value="ISP domain"/>
    <property type="match status" value="1"/>
</dbReference>
<dbReference type="InterPro" id="IPR036922">
    <property type="entry name" value="Rieske_2Fe-2S_sf"/>
</dbReference>
<keyword evidence="1" id="KW-0001">2Fe-2S</keyword>
<evidence type="ECO:0000313" key="11">
    <source>
        <dbReference type="Proteomes" id="UP000612893"/>
    </source>
</evidence>
<organism evidence="10 11">
    <name type="scientific">Candidatus Nephthysia bennettiae</name>
    <dbReference type="NCBI Taxonomy" id="3127016"/>
    <lineage>
        <taxon>Bacteria</taxon>
        <taxon>Bacillati</taxon>
        <taxon>Candidatus Dormiibacterota</taxon>
        <taxon>Candidatus Dormibacteria</taxon>
        <taxon>Candidatus Dormibacterales</taxon>
        <taxon>Candidatus Dormibacteraceae</taxon>
        <taxon>Candidatus Nephthysia</taxon>
    </lineage>
</organism>
<name>A0A934N8F4_9BACT</name>
<gene>
    <name evidence="10" type="ORF">JF922_15560</name>
</gene>
<dbReference type="GO" id="GO:0004497">
    <property type="term" value="F:monooxygenase activity"/>
    <property type="evidence" value="ECO:0007669"/>
    <property type="project" value="UniProtKB-ARBA"/>
</dbReference>
<dbReference type="GO" id="GO:0046872">
    <property type="term" value="F:metal ion binding"/>
    <property type="evidence" value="ECO:0007669"/>
    <property type="project" value="UniProtKB-KW"/>
</dbReference>
<proteinExistence type="inferred from homology"/>
<dbReference type="GO" id="GO:0051537">
    <property type="term" value="F:2 iron, 2 sulfur cluster binding"/>
    <property type="evidence" value="ECO:0007669"/>
    <property type="project" value="UniProtKB-KW"/>
</dbReference>
<dbReference type="Proteomes" id="UP000612893">
    <property type="component" value="Unassembled WGS sequence"/>
</dbReference>
<dbReference type="AlphaFoldDB" id="A0A934N8F4"/>
<dbReference type="InterPro" id="IPR012748">
    <property type="entry name" value="Rieske-like_NirD"/>
</dbReference>
<evidence type="ECO:0000256" key="2">
    <source>
        <dbReference type="ARBA" id="ARBA00022723"/>
    </source>
</evidence>
<evidence type="ECO:0000259" key="9">
    <source>
        <dbReference type="PROSITE" id="PS51296"/>
    </source>
</evidence>
<keyword evidence="2" id="KW-0479">Metal-binding</keyword>
<keyword evidence="6" id="KW-0534">Nitrate assimilation</keyword>
<evidence type="ECO:0000256" key="5">
    <source>
        <dbReference type="ARBA" id="ARBA00023014"/>
    </source>
</evidence>
<evidence type="ECO:0000256" key="1">
    <source>
        <dbReference type="ARBA" id="ARBA00022714"/>
    </source>
</evidence>
<comment type="similarity">
    <text evidence="8">Belongs to the bacterial ring-hydroxylating dioxygenase ferredoxin component family.</text>
</comment>
<sequence length="117" mass="13110">MLEDVCSLEELAEGRPTVVKLKGREIAIIRWRDEVHAVRNICPHQTQSFSCANVRPNFTAGHVGGLAVDVADPVMVCPVHTWSFHLKTGRCTVDESLRIRRYETVVQDGRLLIDVSS</sequence>
<dbReference type="PROSITE" id="PS51296">
    <property type="entry name" value="RIESKE"/>
    <property type="match status" value="1"/>
</dbReference>
<dbReference type="Gene3D" id="2.102.10.10">
    <property type="entry name" value="Rieske [2Fe-2S] iron-sulphur domain"/>
    <property type="match status" value="1"/>
</dbReference>
<comment type="caution">
    <text evidence="10">The sequence shown here is derived from an EMBL/GenBank/DDBJ whole genome shotgun (WGS) entry which is preliminary data.</text>
</comment>
<evidence type="ECO:0000256" key="8">
    <source>
        <dbReference type="ARBA" id="ARBA00038001"/>
    </source>
</evidence>
<accession>A0A934N8F4</accession>
<evidence type="ECO:0000313" key="10">
    <source>
        <dbReference type="EMBL" id="MBJ7599481.1"/>
    </source>
</evidence>
<evidence type="ECO:0000256" key="3">
    <source>
        <dbReference type="ARBA" id="ARBA00023002"/>
    </source>
</evidence>
<keyword evidence="5" id="KW-0411">Iron-sulfur</keyword>
<evidence type="ECO:0000256" key="6">
    <source>
        <dbReference type="ARBA" id="ARBA00023063"/>
    </source>
</evidence>
<keyword evidence="4" id="KW-0408">Iron</keyword>
<feature type="domain" description="Rieske" evidence="9">
    <location>
        <begin position="3"/>
        <end position="113"/>
    </location>
</feature>
<protein>
    <submittedName>
        <fullName evidence="10">Nitrite reductase (NAD(P)H) small subunit</fullName>
    </submittedName>
</protein>
<dbReference type="EMBL" id="JAEKNR010000155">
    <property type="protein sequence ID" value="MBJ7599481.1"/>
    <property type="molecule type" value="Genomic_DNA"/>
</dbReference>
<dbReference type="InterPro" id="IPR017941">
    <property type="entry name" value="Rieske_2Fe-2S"/>
</dbReference>
<comment type="cofactor">
    <cofactor evidence="7">
        <name>[2Fe-2S] cluster</name>
        <dbReference type="ChEBI" id="CHEBI:190135"/>
    </cofactor>
</comment>
<dbReference type="GO" id="GO:0042128">
    <property type="term" value="P:nitrate assimilation"/>
    <property type="evidence" value="ECO:0007669"/>
    <property type="project" value="UniProtKB-KW"/>
</dbReference>
<dbReference type="PANTHER" id="PTHR21496">
    <property type="entry name" value="FERREDOXIN-RELATED"/>
    <property type="match status" value="1"/>
</dbReference>
<dbReference type="Pfam" id="PF13806">
    <property type="entry name" value="Rieske_2"/>
    <property type="match status" value="1"/>
</dbReference>
<keyword evidence="11" id="KW-1185">Reference proteome</keyword>
<reference evidence="10" key="1">
    <citation type="submission" date="2020-10" db="EMBL/GenBank/DDBJ databases">
        <title>Ca. Dormibacterota MAGs.</title>
        <authorList>
            <person name="Montgomery K."/>
        </authorList>
    </citation>
    <scope>NUCLEOTIDE SEQUENCE [LARGE SCALE GENOMIC DNA]</scope>
    <source>
        <strain evidence="10">SC8812_S17_10</strain>
    </source>
</reference>